<dbReference type="Pfam" id="PF02687">
    <property type="entry name" value="FtsX"/>
    <property type="match status" value="1"/>
</dbReference>
<comment type="similarity">
    <text evidence="6">Belongs to the ABC-4 integral membrane protein family.</text>
</comment>
<dbReference type="PANTHER" id="PTHR30572">
    <property type="entry name" value="MEMBRANE COMPONENT OF TRANSPORTER-RELATED"/>
    <property type="match status" value="1"/>
</dbReference>
<dbReference type="Proteomes" id="UP000502677">
    <property type="component" value="Chromosome"/>
</dbReference>
<evidence type="ECO:0000256" key="1">
    <source>
        <dbReference type="ARBA" id="ARBA00004651"/>
    </source>
</evidence>
<name>A0A6G7XHV3_9MICO</name>
<feature type="domain" description="MacB-like periplasmic core" evidence="10">
    <location>
        <begin position="17"/>
        <end position="297"/>
    </location>
</feature>
<sequence>MYGTYLRRELIGRRKQTIIVAIGLAIAVALVIVVNALSAGVRAAQEESLQSVYGVGTDLTVTGAAAEPGQGGGPRFQFGSGDGQTSDGTTTLSQSRLMADPRRGTLESSTLKTVSGIEGVSDAAGALSLTNSTFSGQIPDQSATTDQGGSAAQGGDGQSGGAPPQGGPGGGDFGIDSMTVMGVGLDNAEVGPLSAVTVDDGRALKASDAGEKVALLDSTYAKNEDIAVGGTVDIGGASFKVVGLVSSSTSSADTASDTYIPLDVAQDLSGVGDVVSTVYVQAGSADDISAVQASIEKALPDATVSSQAELAAQVSGSVSSTVGLITSLGTWLSVIALAVAVLLAALFTLSGVSRRTREFGTLKAIGWSNRRIVGQVAGESMVQAALGGIFGIALGGLAVWILNLVSPTISSAAGSAATGAAAAGGPGGAGGGMGPGSGGPGGAAQAAADIVLNAPLTPWILLAALGLAIAGGLVAGALGGVRASRLSPAEALRSVN</sequence>
<keyword evidence="2" id="KW-1003">Cell membrane</keyword>
<evidence type="ECO:0000256" key="7">
    <source>
        <dbReference type="SAM" id="MobiDB-lite"/>
    </source>
</evidence>
<dbReference type="RefSeq" id="WP_166292531.1">
    <property type="nucleotide sequence ID" value="NZ_CP049863.1"/>
</dbReference>
<dbReference type="GO" id="GO:0022857">
    <property type="term" value="F:transmembrane transporter activity"/>
    <property type="evidence" value="ECO:0007669"/>
    <property type="project" value="TreeGrafter"/>
</dbReference>
<dbReference type="Pfam" id="PF12704">
    <property type="entry name" value="MacB_PCD"/>
    <property type="match status" value="1"/>
</dbReference>
<feature type="compositionally biased region" description="Polar residues" evidence="7">
    <location>
        <begin position="131"/>
        <end position="145"/>
    </location>
</feature>
<gene>
    <name evidence="11" type="ORF">G7068_14050</name>
</gene>
<keyword evidence="5 8" id="KW-0472">Membrane</keyword>
<evidence type="ECO:0000256" key="8">
    <source>
        <dbReference type="SAM" id="Phobius"/>
    </source>
</evidence>
<keyword evidence="4 8" id="KW-1133">Transmembrane helix</keyword>
<comment type="subcellular location">
    <subcellularLocation>
        <location evidence="1">Cell membrane</location>
        <topology evidence="1">Multi-pass membrane protein</topology>
    </subcellularLocation>
</comment>
<feature type="transmembrane region" description="Helical" evidence="8">
    <location>
        <begin position="459"/>
        <end position="481"/>
    </location>
</feature>
<feature type="transmembrane region" description="Helical" evidence="8">
    <location>
        <begin position="380"/>
        <end position="402"/>
    </location>
</feature>
<evidence type="ECO:0000256" key="4">
    <source>
        <dbReference type="ARBA" id="ARBA00022989"/>
    </source>
</evidence>
<feature type="domain" description="ABC3 transporter permease C-terminal" evidence="9">
    <location>
        <begin position="332"/>
        <end position="406"/>
    </location>
</feature>
<feature type="compositionally biased region" description="Low complexity" evidence="7">
    <location>
        <begin position="75"/>
        <end position="95"/>
    </location>
</feature>
<proteinExistence type="inferred from homology"/>
<protein>
    <submittedName>
        <fullName evidence="11">ABC transporter permease</fullName>
    </submittedName>
</protein>
<accession>A0A6G7XHV3</accession>
<feature type="region of interest" description="Disordered" evidence="7">
    <location>
        <begin position="131"/>
        <end position="178"/>
    </location>
</feature>
<dbReference type="AlphaFoldDB" id="A0A6G7XHV3"/>
<dbReference type="InterPro" id="IPR025857">
    <property type="entry name" value="MacB_PCD"/>
</dbReference>
<feature type="compositionally biased region" description="Gly residues" evidence="7">
    <location>
        <begin position="151"/>
        <end position="173"/>
    </location>
</feature>
<organism evidence="11 12">
    <name type="scientific">Leucobacter viscericola</name>
    <dbReference type="NCBI Taxonomy" id="2714935"/>
    <lineage>
        <taxon>Bacteria</taxon>
        <taxon>Bacillati</taxon>
        <taxon>Actinomycetota</taxon>
        <taxon>Actinomycetes</taxon>
        <taxon>Micrococcales</taxon>
        <taxon>Microbacteriaceae</taxon>
        <taxon>Leucobacter</taxon>
    </lineage>
</organism>
<reference evidence="11 12" key="1">
    <citation type="submission" date="2020-03" db="EMBL/GenBank/DDBJ databases">
        <title>Leucobacter sp. nov., isolated from beetles.</title>
        <authorList>
            <person name="Hyun D.-W."/>
            <person name="Bae J.-W."/>
        </authorList>
    </citation>
    <scope>NUCLEOTIDE SEQUENCE [LARGE SCALE GENOMIC DNA]</scope>
    <source>
        <strain evidence="11 12">HDW9C</strain>
    </source>
</reference>
<keyword evidence="12" id="KW-1185">Reference proteome</keyword>
<feature type="region of interest" description="Disordered" evidence="7">
    <location>
        <begin position="64"/>
        <end position="109"/>
    </location>
</feature>
<dbReference type="InterPro" id="IPR003838">
    <property type="entry name" value="ABC3_permease_C"/>
</dbReference>
<evidence type="ECO:0000256" key="2">
    <source>
        <dbReference type="ARBA" id="ARBA00022475"/>
    </source>
</evidence>
<evidence type="ECO:0000313" key="11">
    <source>
        <dbReference type="EMBL" id="QIK64194.1"/>
    </source>
</evidence>
<evidence type="ECO:0000256" key="6">
    <source>
        <dbReference type="ARBA" id="ARBA00038076"/>
    </source>
</evidence>
<evidence type="ECO:0000256" key="3">
    <source>
        <dbReference type="ARBA" id="ARBA00022692"/>
    </source>
</evidence>
<evidence type="ECO:0000259" key="9">
    <source>
        <dbReference type="Pfam" id="PF02687"/>
    </source>
</evidence>
<evidence type="ECO:0000256" key="5">
    <source>
        <dbReference type="ARBA" id="ARBA00023136"/>
    </source>
</evidence>
<evidence type="ECO:0000259" key="10">
    <source>
        <dbReference type="Pfam" id="PF12704"/>
    </source>
</evidence>
<dbReference type="EMBL" id="CP049863">
    <property type="protein sequence ID" value="QIK64194.1"/>
    <property type="molecule type" value="Genomic_DNA"/>
</dbReference>
<keyword evidence="3 8" id="KW-0812">Transmembrane</keyword>
<dbReference type="PANTHER" id="PTHR30572:SF4">
    <property type="entry name" value="ABC TRANSPORTER PERMEASE YTRF"/>
    <property type="match status" value="1"/>
</dbReference>
<dbReference type="InterPro" id="IPR050250">
    <property type="entry name" value="Macrolide_Exporter_MacB"/>
</dbReference>
<feature type="transmembrane region" description="Helical" evidence="8">
    <location>
        <begin position="328"/>
        <end position="349"/>
    </location>
</feature>
<evidence type="ECO:0000313" key="12">
    <source>
        <dbReference type="Proteomes" id="UP000502677"/>
    </source>
</evidence>
<feature type="transmembrane region" description="Helical" evidence="8">
    <location>
        <begin position="17"/>
        <end position="41"/>
    </location>
</feature>
<dbReference type="GO" id="GO:0005886">
    <property type="term" value="C:plasma membrane"/>
    <property type="evidence" value="ECO:0007669"/>
    <property type="project" value="UniProtKB-SubCell"/>
</dbReference>
<dbReference type="KEGG" id="lvi:G7068_14050"/>